<reference evidence="1 2" key="1">
    <citation type="submission" date="2017-07" db="EMBL/GenBank/DDBJ databases">
        <title>Draft whole genome sequences of clinical Proprionibacteriaceae strains.</title>
        <authorList>
            <person name="Bernier A.-M."/>
            <person name="Bernard K."/>
            <person name="Domingo M.-C."/>
        </authorList>
    </citation>
    <scope>NUCLEOTIDE SEQUENCE [LARGE SCALE GENOMIC DNA]</scope>
    <source>
        <strain evidence="1 2">NML 150081</strain>
    </source>
</reference>
<name>A0A255EIH5_9ACTN</name>
<dbReference type="Proteomes" id="UP000216300">
    <property type="component" value="Unassembled WGS sequence"/>
</dbReference>
<evidence type="ECO:0000313" key="1">
    <source>
        <dbReference type="EMBL" id="OYN89415.1"/>
    </source>
</evidence>
<dbReference type="OrthoDB" id="9799092at2"/>
<protein>
    <submittedName>
        <fullName evidence="1">Uncharacterized protein</fullName>
    </submittedName>
</protein>
<sequence>MSEWFWRPARRLRFRDILIADEHQRATYLAVKRSAAATTHDWGEYTSAKASVVAEILASVDA</sequence>
<dbReference type="SUPFAM" id="SSF81301">
    <property type="entry name" value="Nucleotidyltransferase"/>
    <property type="match status" value="1"/>
</dbReference>
<dbReference type="InterPro" id="IPR043519">
    <property type="entry name" value="NT_sf"/>
</dbReference>
<keyword evidence="2" id="KW-1185">Reference proteome</keyword>
<dbReference type="AlphaFoldDB" id="A0A255EIH5"/>
<dbReference type="Gene3D" id="3.30.460.10">
    <property type="entry name" value="Beta Polymerase, domain 2"/>
    <property type="match status" value="1"/>
</dbReference>
<comment type="caution">
    <text evidence="1">The sequence shown here is derived from an EMBL/GenBank/DDBJ whole genome shotgun (WGS) entry which is preliminary data.</text>
</comment>
<dbReference type="EMBL" id="NMVJ01000009">
    <property type="protein sequence ID" value="OYN89415.1"/>
    <property type="molecule type" value="Genomic_DNA"/>
</dbReference>
<gene>
    <name evidence="1" type="ORF">CGZ91_10995</name>
</gene>
<accession>A0A255EIH5</accession>
<dbReference type="RefSeq" id="WP_094455135.1">
    <property type="nucleotide sequence ID" value="NZ_NMVJ01000009.1"/>
</dbReference>
<dbReference type="Pfam" id="PF04229">
    <property type="entry name" value="GrpB"/>
    <property type="match status" value="1"/>
</dbReference>
<dbReference type="InterPro" id="IPR007344">
    <property type="entry name" value="GrpB/CoaE"/>
</dbReference>
<organism evidence="1 2">
    <name type="scientific">Parenemella sanctibonifatiensis</name>
    <dbReference type="NCBI Taxonomy" id="2016505"/>
    <lineage>
        <taxon>Bacteria</taxon>
        <taxon>Bacillati</taxon>
        <taxon>Actinomycetota</taxon>
        <taxon>Actinomycetes</taxon>
        <taxon>Propionibacteriales</taxon>
        <taxon>Propionibacteriaceae</taxon>
        <taxon>Parenemella</taxon>
    </lineage>
</organism>
<proteinExistence type="predicted"/>
<evidence type="ECO:0000313" key="2">
    <source>
        <dbReference type="Proteomes" id="UP000216300"/>
    </source>
</evidence>